<evidence type="ECO:0000256" key="7">
    <source>
        <dbReference type="ARBA" id="ARBA00022989"/>
    </source>
</evidence>
<evidence type="ECO:0000256" key="11">
    <source>
        <dbReference type="ARBA" id="ARBA00040957"/>
    </source>
</evidence>
<evidence type="ECO:0000256" key="10">
    <source>
        <dbReference type="ARBA" id="ARBA00037983"/>
    </source>
</evidence>
<proteinExistence type="inferred from homology"/>
<keyword evidence="6 12" id="KW-0653">Protein transport</keyword>
<comment type="function">
    <text evidence="12">SNARE required for protein transport between the ER and the Golgi complex.</text>
</comment>
<dbReference type="AlphaFoldDB" id="A0A0J9XCG1"/>
<evidence type="ECO:0000256" key="15">
    <source>
        <dbReference type="SAM" id="Phobius"/>
    </source>
</evidence>
<keyword evidence="5" id="KW-0931">ER-Golgi transport</keyword>
<evidence type="ECO:0000256" key="13">
    <source>
        <dbReference type="SAM" id="Coils"/>
    </source>
</evidence>
<comment type="similarity">
    <text evidence="10 12">Belongs to the BOS1 family.</text>
</comment>
<evidence type="ECO:0000256" key="4">
    <source>
        <dbReference type="ARBA" id="ARBA00022692"/>
    </source>
</evidence>
<dbReference type="GO" id="GO:0006888">
    <property type="term" value="P:endoplasmic reticulum to Golgi vesicle-mediated transport"/>
    <property type="evidence" value="ECO:0007669"/>
    <property type="project" value="TreeGrafter"/>
</dbReference>
<evidence type="ECO:0000256" key="2">
    <source>
        <dbReference type="ARBA" id="ARBA00004409"/>
    </source>
</evidence>
<dbReference type="CDD" id="cd15863">
    <property type="entry name" value="SNARE_GS27"/>
    <property type="match status" value="1"/>
</dbReference>
<evidence type="ECO:0000256" key="14">
    <source>
        <dbReference type="SAM" id="MobiDB-lite"/>
    </source>
</evidence>
<organism evidence="16 17">
    <name type="scientific">Geotrichum candidum</name>
    <name type="common">Oospora lactis</name>
    <name type="synonym">Dipodascus geotrichum</name>
    <dbReference type="NCBI Taxonomy" id="1173061"/>
    <lineage>
        <taxon>Eukaryota</taxon>
        <taxon>Fungi</taxon>
        <taxon>Dikarya</taxon>
        <taxon>Ascomycota</taxon>
        <taxon>Saccharomycotina</taxon>
        <taxon>Dipodascomycetes</taxon>
        <taxon>Dipodascales</taxon>
        <taxon>Dipodascaceae</taxon>
        <taxon>Geotrichum</taxon>
    </lineage>
</organism>
<dbReference type="GO" id="GO:0005789">
    <property type="term" value="C:endoplasmic reticulum membrane"/>
    <property type="evidence" value="ECO:0007669"/>
    <property type="project" value="UniProtKB-SubCell"/>
</dbReference>
<sequence>MNALYNHVVKQSQSLKRDLKKFAESPETAPLSLQGQLSATLASFQRTLDDYAVAADQEIIPERKEQAKTRIEGFRSELSDIREEFRQLKLQREESVYNSGRAELLERRHLHGAHGSGEGEGPGGSQTPENPYSDFTRAEGLSREQDKLSRAGAQLDEFLERGRMVLGDLTEQKDILKSTQRRIYSVANTLGVSNETIRMVERRAKQDKRIFYGGILVMLVSFYYILKWFG</sequence>
<evidence type="ECO:0000313" key="16">
    <source>
        <dbReference type="EMBL" id="CDO54919.1"/>
    </source>
</evidence>
<keyword evidence="4 15" id="KW-0812">Transmembrane</keyword>
<evidence type="ECO:0000256" key="8">
    <source>
        <dbReference type="ARBA" id="ARBA00023034"/>
    </source>
</evidence>
<feature type="transmembrane region" description="Helical" evidence="15">
    <location>
        <begin position="209"/>
        <end position="226"/>
    </location>
</feature>
<feature type="region of interest" description="Disordered" evidence="14">
    <location>
        <begin position="112"/>
        <end position="140"/>
    </location>
</feature>
<evidence type="ECO:0000256" key="9">
    <source>
        <dbReference type="ARBA" id="ARBA00023136"/>
    </source>
</evidence>
<evidence type="ECO:0000256" key="1">
    <source>
        <dbReference type="ARBA" id="ARBA00004163"/>
    </source>
</evidence>
<dbReference type="GO" id="GO:0000149">
    <property type="term" value="F:SNARE binding"/>
    <property type="evidence" value="ECO:0007669"/>
    <property type="project" value="TreeGrafter"/>
</dbReference>
<keyword evidence="13" id="KW-0175">Coiled coil</keyword>
<dbReference type="GO" id="GO:0000139">
    <property type="term" value="C:Golgi membrane"/>
    <property type="evidence" value="ECO:0007669"/>
    <property type="project" value="UniProtKB-SubCell"/>
</dbReference>
<keyword evidence="3 12" id="KW-0813">Transport</keyword>
<dbReference type="GO" id="GO:0031201">
    <property type="term" value="C:SNARE complex"/>
    <property type="evidence" value="ECO:0007669"/>
    <property type="project" value="TreeGrafter"/>
</dbReference>
<dbReference type="Proteomes" id="UP000242525">
    <property type="component" value="Unassembled WGS sequence"/>
</dbReference>
<comment type="caution">
    <text evidence="16">The sequence shown here is derived from an EMBL/GenBank/DDBJ whole genome shotgun (WGS) entry which is preliminary data.</text>
</comment>
<evidence type="ECO:0000313" key="17">
    <source>
        <dbReference type="Proteomes" id="UP000242525"/>
    </source>
</evidence>
<accession>A0A0J9XCG1</accession>
<dbReference type="GO" id="GO:0006906">
    <property type="term" value="P:vesicle fusion"/>
    <property type="evidence" value="ECO:0007669"/>
    <property type="project" value="TreeGrafter"/>
</dbReference>
<feature type="coiled-coil region" evidence="13">
    <location>
        <begin position="64"/>
        <end position="91"/>
    </location>
</feature>
<dbReference type="PANTHER" id="PTHR21230:SF1">
    <property type="entry name" value="GOLGI SNAP RECEPTOR COMPLEX MEMBER 2"/>
    <property type="match status" value="1"/>
</dbReference>
<evidence type="ECO:0000256" key="3">
    <source>
        <dbReference type="ARBA" id="ARBA00022448"/>
    </source>
</evidence>
<dbReference type="Gene3D" id="1.20.5.110">
    <property type="match status" value="1"/>
</dbReference>
<keyword evidence="17" id="KW-1185">Reference proteome</keyword>
<dbReference type="GO" id="GO:0005484">
    <property type="term" value="F:SNAP receptor activity"/>
    <property type="evidence" value="ECO:0007669"/>
    <property type="project" value="InterPro"/>
</dbReference>
<comment type="subcellular location">
    <subcellularLocation>
        <location evidence="1">Endoplasmic reticulum membrane</location>
        <topology evidence="1">Single-pass type IV membrane protein</topology>
    </subcellularLocation>
    <subcellularLocation>
        <location evidence="2">Golgi apparatus membrane</location>
        <topology evidence="2">Single-pass type IV membrane protein</topology>
    </subcellularLocation>
</comment>
<gene>
    <name evidence="16" type="ORF">BN980_GECA09s01253g</name>
</gene>
<name>A0A0J9XCG1_GEOCN</name>
<dbReference type="Pfam" id="PF12352">
    <property type="entry name" value="V-SNARE_C"/>
    <property type="match status" value="1"/>
</dbReference>
<dbReference type="PIRSF" id="PIRSF028865">
    <property type="entry name" value="Membrin-2"/>
    <property type="match status" value="1"/>
</dbReference>
<protein>
    <recommendedName>
        <fullName evidence="11 12">Protein transport protein BOS1</fullName>
    </recommendedName>
</protein>
<keyword evidence="8" id="KW-0333">Golgi apparatus</keyword>
<dbReference type="GO" id="GO:0031902">
    <property type="term" value="C:late endosome membrane"/>
    <property type="evidence" value="ECO:0007669"/>
    <property type="project" value="TreeGrafter"/>
</dbReference>
<dbReference type="OrthoDB" id="158360at2759"/>
<evidence type="ECO:0000256" key="6">
    <source>
        <dbReference type="ARBA" id="ARBA00022927"/>
    </source>
</evidence>
<keyword evidence="7 15" id="KW-1133">Transmembrane helix</keyword>
<reference evidence="16" key="1">
    <citation type="submission" date="2014-03" db="EMBL/GenBank/DDBJ databases">
        <authorList>
            <person name="Casaregola S."/>
        </authorList>
    </citation>
    <scope>NUCLEOTIDE SEQUENCE [LARGE SCALE GENOMIC DNA]</scope>
    <source>
        <strain evidence="16">CLIB 918</strain>
    </source>
</reference>
<dbReference type="InterPro" id="IPR027027">
    <property type="entry name" value="GOSR2/Membrin/Bos1"/>
</dbReference>
<dbReference type="GO" id="GO:0012507">
    <property type="term" value="C:ER to Golgi transport vesicle membrane"/>
    <property type="evidence" value="ECO:0007669"/>
    <property type="project" value="TreeGrafter"/>
</dbReference>
<keyword evidence="9 12" id="KW-0472">Membrane</keyword>
<dbReference type="STRING" id="1173061.A0A0J9XCG1"/>
<dbReference type="GO" id="GO:0015031">
    <property type="term" value="P:protein transport"/>
    <property type="evidence" value="ECO:0007669"/>
    <property type="project" value="UniProtKB-KW"/>
</dbReference>
<evidence type="ECO:0000256" key="12">
    <source>
        <dbReference type="PIRNR" id="PIRNR028865"/>
    </source>
</evidence>
<feature type="compositionally biased region" description="Gly residues" evidence="14">
    <location>
        <begin position="114"/>
        <end position="124"/>
    </location>
</feature>
<dbReference type="EMBL" id="CCBN010000009">
    <property type="protein sequence ID" value="CDO54919.1"/>
    <property type="molecule type" value="Genomic_DNA"/>
</dbReference>
<evidence type="ECO:0000256" key="5">
    <source>
        <dbReference type="ARBA" id="ARBA00022892"/>
    </source>
</evidence>
<dbReference type="PANTHER" id="PTHR21230">
    <property type="entry name" value="VESICLE TRANSPORT V-SNARE PROTEIN VTI1-RELATED"/>
    <property type="match status" value="1"/>
</dbReference>